<dbReference type="CDD" id="cd01449">
    <property type="entry name" value="TST_Repeat_2"/>
    <property type="match status" value="1"/>
</dbReference>
<keyword evidence="5" id="KW-1185">Reference proteome</keyword>
<dbReference type="AlphaFoldDB" id="A0A1G6GK75"/>
<dbReference type="PROSITE" id="PS50206">
    <property type="entry name" value="RHODANESE_3"/>
    <property type="match status" value="2"/>
</dbReference>
<keyword evidence="4" id="KW-0670">Pyruvate</keyword>
<dbReference type="CDD" id="cd01448">
    <property type="entry name" value="TST_Repeat_1"/>
    <property type="match status" value="1"/>
</dbReference>
<organism evidence="4 5">
    <name type="scientific">Acinetobacter boissieri</name>
    <dbReference type="NCBI Taxonomy" id="1219383"/>
    <lineage>
        <taxon>Bacteria</taxon>
        <taxon>Pseudomonadati</taxon>
        <taxon>Pseudomonadota</taxon>
        <taxon>Gammaproteobacteria</taxon>
        <taxon>Moraxellales</taxon>
        <taxon>Moraxellaceae</taxon>
        <taxon>Acinetobacter</taxon>
    </lineage>
</organism>
<dbReference type="PANTHER" id="PTHR43855:SF1">
    <property type="entry name" value="THIOSULFATE SULFURTRANSFERASE"/>
    <property type="match status" value="1"/>
</dbReference>
<dbReference type="STRING" id="1219383.SAMN05421733_101310"/>
<keyword evidence="2 4" id="KW-0808">Transferase</keyword>
<dbReference type="Gene3D" id="3.40.250.10">
    <property type="entry name" value="Rhodanese-like domain"/>
    <property type="match status" value="2"/>
</dbReference>
<dbReference type="InterPro" id="IPR001307">
    <property type="entry name" value="Thiosulphate_STrfase_CS"/>
</dbReference>
<evidence type="ECO:0000256" key="2">
    <source>
        <dbReference type="RuleBase" id="RU000507"/>
    </source>
</evidence>
<dbReference type="EMBL" id="FMYL01000001">
    <property type="protein sequence ID" value="SDB82350.1"/>
    <property type="molecule type" value="Genomic_DNA"/>
</dbReference>
<dbReference type="RefSeq" id="WP_092746567.1">
    <property type="nucleotide sequence ID" value="NZ_FMYL01000001.1"/>
</dbReference>
<dbReference type="Pfam" id="PF00581">
    <property type="entry name" value="Rhodanese"/>
    <property type="match status" value="2"/>
</dbReference>
<evidence type="ECO:0000259" key="3">
    <source>
        <dbReference type="PROSITE" id="PS50206"/>
    </source>
</evidence>
<dbReference type="GO" id="GO:0004792">
    <property type="term" value="F:thiosulfate-cyanide sulfurtransferase activity"/>
    <property type="evidence" value="ECO:0007669"/>
    <property type="project" value="InterPro"/>
</dbReference>
<dbReference type="InterPro" id="IPR051126">
    <property type="entry name" value="Thiosulfate_sulfurtransferase"/>
</dbReference>
<dbReference type="OrthoDB" id="9781034at2"/>
<name>A0A1G6GK75_9GAMM</name>
<sequence>MTCENLSLNLLVDADQLLPYLDDSRLRIVDLTRASVYRQLHIPNAIHVLPKQLVSQHDFATGKLPDQAKLQALVEYLNISSEHHVVAYDDEGGAWASRLLWNLHCAGFSRTSLLNGGIHAWLAKKYAVSSTVPKIEPVSHFYQVCLEYAQTYQIDYDVLEQAIEKKQLQVWDCRSFEEYTGEQRAARKGGHIPNAIHYAFDRALDRENHLKLHPLAKIRQNLQDIGFDLDQPVVVYCQSHHRSGLAYFVARMLQWQVKAYDGAWSEWGNMTNSPIVMGEKPL</sequence>
<feature type="domain" description="Rhodanese" evidence="3">
    <location>
        <begin position="164"/>
        <end position="276"/>
    </location>
</feature>
<dbReference type="InterPro" id="IPR036873">
    <property type="entry name" value="Rhodanese-like_dom_sf"/>
</dbReference>
<dbReference type="InterPro" id="IPR001763">
    <property type="entry name" value="Rhodanese-like_dom"/>
</dbReference>
<feature type="domain" description="Rhodanese" evidence="3">
    <location>
        <begin position="22"/>
        <end position="130"/>
    </location>
</feature>
<protein>
    <recommendedName>
        <fullName evidence="2">Sulfurtransferase</fullName>
    </recommendedName>
</protein>
<proteinExistence type="predicted"/>
<dbReference type="SUPFAM" id="SSF52821">
    <property type="entry name" value="Rhodanese/Cell cycle control phosphatase"/>
    <property type="match status" value="2"/>
</dbReference>
<evidence type="ECO:0000313" key="5">
    <source>
        <dbReference type="Proteomes" id="UP000242501"/>
    </source>
</evidence>
<dbReference type="PANTHER" id="PTHR43855">
    <property type="entry name" value="THIOSULFATE SULFURTRANSFERASE"/>
    <property type="match status" value="1"/>
</dbReference>
<dbReference type="PROSITE" id="PS00683">
    <property type="entry name" value="RHODANESE_2"/>
    <property type="match status" value="1"/>
</dbReference>
<dbReference type="SMART" id="SM00450">
    <property type="entry name" value="RHOD"/>
    <property type="match status" value="2"/>
</dbReference>
<gene>
    <name evidence="4" type="ORF">SAMN05421733_101310</name>
</gene>
<evidence type="ECO:0000313" key="4">
    <source>
        <dbReference type="EMBL" id="SDB82350.1"/>
    </source>
</evidence>
<accession>A0A1G6GK75</accession>
<evidence type="ECO:0000256" key="1">
    <source>
        <dbReference type="ARBA" id="ARBA00022737"/>
    </source>
</evidence>
<reference evidence="5" key="1">
    <citation type="submission" date="2016-09" db="EMBL/GenBank/DDBJ databases">
        <authorList>
            <person name="Varghese N."/>
            <person name="Submissions S."/>
        </authorList>
    </citation>
    <scope>NUCLEOTIDE SEQUENCE [LARGE SCALE GENOMIC DNA]</scope>
    <source>
        <strain evidence="5">ANC 4422</strain>
    </source>
</reference>
<keyword evidence="1" id="KW-0677">Repeat</keyword>
<dbReference type="Proteomes" id="UP000242501">
    <property type="component" value="Unassembled WGS sequence"/>
</dbReference>